<evidence type="ECO:0000313" key="3">
    <source>
        <dbReference type="Proteomes" id="UP001233271"/>
    </source>
</evidence>
<keyword evidence="3" id="KW-1185">Reference proteome</keyword>
<dbReference type="RefSeq" id="XP_060453398.1">
    <property type="nucleotide sequence ID" value="XM_060604154.1"/>
</dbReference>
<protein>
    <recommendedName>
        <fullName evidence="4">Brain protein I3</fullName>
    </recommendedName>
</protein>
<feature type="transmembrane region" description="Helical" evidence="1">
    <location>
        <begin position="90"/>
        <end position="109"/>
    </location>
</feature>
<dbReference type="Proteomes" id="UP001233271">
    <property type="component" value="Chromosome 1"/>
</dbReference>
<reference evidence="2" key="1">
    <citation type="journal article" date="2023" name="BMC Genomics">
        <title>Chromosome-level genome assemblies of Cutaneotrichosporon spp. (Trichosporonales, Basidiomycota) reveal imbalanced evolution between nucleotide sequences and chromosome synteny.</title>
        <authorList>
            <person name="Kobayashi Y."/>
            <person name="Kayamori A."/>
            <person name="Aoki K."/>
            <person name="Shiwa Y."/>
            <person name="Matsutani M."/>
            <person name="Fujita N."/>
            <person name="Sugita T."/>
            <person name="Iwasaki W."/>
            <person name="Tanaka N."/>
            <person name="Takashima M."/>
        </authorList>
    </citation>
    <scope>NUCLEOTIDE SEQUENCE</scope>
    <source>
        <strain evidence="2">HIS019</strain>
    </source>
</reference>
<organism evidence="2 3">
    <name type="scientific">Cutaneotrichosporon cavernicola</name>
    <dbReference type="NCBI Taxonomy" id="279322"/>
    <lineage>
        <taxon>Eukaryota</taxon>
        <taxon>Fungi</taxon>
        <taxon>Dikarya</taxon>
        <taxon>Basidiomycota</taxon>
        <taxon>Agaricomycotina</taxon>
        <taxon>Tremellomycetes</taxon>
        <taxon>Trichosporonales</taxon>
        <taxon>Trichosporonaceae</taxon>
        <taxon>Cutaneotrichosporon</taxon>
    </lineage>
</organism>
<evidence type="ECO:0000256" key="1">
    <source>
        <dbReference type="SAM" id="Phobius"/>
    </source>
</evidence>
<evidence type="ECO:0008006" key="4">
    <source>
        <dbReference type="Google" id="ProtNLM"/>
    </source>
</evidence>
<sequence length="129" mass="13820">MSNMSQRPIYGMLLRSNSAYLVSNGNGGWDPTHVPADTQHLGAHAPSYGSTSMKSVPQEPIGTMQPVQLISAQICPVTGQPHEEKSRPGAIGLMIGICFCPIGCIAVIFDQKRTCPNCNYVIEEAWGGC</sequence>
<accession>A0AA48L0Y1</accession>
<keyword evidence="1" id="KW-1133">Transmembrane helix</keyword>
<keyword evidence="1" id="KW-0472">Membrane</keyword>
<gene>
    <name evidence="2" type="ORF">CcaverHIS019_0108500</name>
</gene>
<dbReference type="KEGG" id="ccac:CcaHIS019_0108500"/>
<dbReference type="EMBL" id="AP028212">
    <property type="protein sequence ID" value="BEI88132.1"/>
    <property type="molecule type" value="Genomic_DNA"/>
</dbReference>
<dbReference type="AlphaFoldDB" id="A0AA48L0Y1"/>
<dbReference type="GeneID" id="85492003"/>
<name>A0AA48L0Y1_9TREE</name>
<keyword evidence="1" id="KW-0812">Transmembrane</keyword>
<proteinExistence type="predicted"/>
<evidence type="ECO:0000313" key="2">
    <source>
        <dbReference type="EMBL" id="BEI88132.1"/>
    </source>
</evidence>